<dbReference type="RefSeq" id="WP_210653117.1">
    <property type="nucleotide sequence ID" value="NZ_JAGKQQ010000001.1"/>
</dbReference>
<sequence>MGLDRTVQFHAGVPAWAAIKAQLARVGEPGLIRMIDGLPAFPDEAPEAGWRELRIAAGSGMVTVRQTADSVTCIVWSNADPALLAARDRVAWACAEAGGGVILTETGAVSPAAFAQVSNIHPE</sequence>
<accession>A0ABS5BMS6</accession>
<dbReference type="EMBL" id="JAGKQQ010000001">
    <property type="protein sequence ID" value="MBP3955015.1"/>
    <property type="molecule type" value="Genomic_DNA"/>
</dbReference>
<proteinExistence type="predicted"/>
<protein>
    <submittedName>
        <fullName evidence="1">Uncharacterized protein</fullName>
    </submittedName>
</protein>
<comment type="caution">
    <text evidence="1">The sequence shown here is derived from an EMBL/GenBank/DDBJ whole genome shotgun (WGS) entry which is preliminary data.</text>
</comment>
<reference evidence="1 2" key="1">
    <citation type="submission" date="2021-04" db="EMBL/GenBank/DDBJ databases">
        <authorList>
            <person name="Ivanova A."/>
        </authorList>
    </citation>
    <scope>NUCLEOTIDE SEQUENCE [LARGE SCALE GENOMIC DNA]</scope>
    <source>
        <strain evidence="1 2">G18</strain>
    </source>
</reference>
<gene>
    <name evidence="1" type="ORF">J8F10_06930</name>
</gene>
<name>A0ABS5BMS6_9BACT</name>
<evidence type="ECO:0000313" key="2">
    <source>
        <dbReference type="Proteomes" id="UP000676565"/>
    </source>
</evidence>
<keyword evidence="2" id="KW-1185">Reference proteome</keyword>
<organism evidence="1 2">
    <name type="scientific">Gemmata palustris</name>
    <dbReference type="NCBI Taxonomy" id="2822762"/>
    <lineage>
        <taxon>Bacteria</taxon>
        <taxon>Pseudomonadati</taxon>
        <taxon>Planctomycetota</taxon>
        <taxon>Planctomycetia</taxon>
        <taxon>Gemmatales</taxon>
        <taxon>Gemmataceae</taxon>
        <taxon>Gemmata</taxon>
    </lineage>
</organism>
<evidence type="ECO:0000313" key="1">
    <source>
        <dbReference type="EMBL" id="MBP3955015.1"/>
    </source>
</evidence>
<dbReference type="Proteomes" id="UP000676565">
    <property type="component" value="Unassembled WGS sequence"/>
</dbReference>